<dbReference type="EMBL" id="JAPFCC010000001">
    <property type="protein sequence ID" value="MCW7553628.1"/>
    <property type="molecule type" value="Genomic_DNA"/>
</dbReference>
<evidence type="ECO:0000313" key="1">
    <source>
        <dbReference type="EMBL" id="MCW7553628.1"/>
    </source>
</evidence>
<comment type="caution">
    <text evidence="1">The sequence shown here is derived from an EMBL/GenBank/DDBJ whole genome shotgun (WGS) entry which is preliminary data.</text>
</comment>
<dbReference type="RefSeq" id="WP_262568446.1">
    <property type="nucleotide sequence ID" value="NZ_JAPFCC010000001.1"/>
</dbReference>
<name>A0ABT3MW77_9GAMM</name>
<keyword evidence="2" id="KW-1185">Reference proteome</keyword>
<dbReference type="Proteomes" id="UP001209854">
    <property type="component" value="Unassembled WGS sequence"/>
</dbReference>
<evidence type="ECO:0000313" key="2">
    <source>
        <dbReference type="Proteomes" id="UP001209854"/>
    </source>
</evidence>
<gene>
    <name evidence="1" type="ORF">NX722_13525</name>
</gene>
<reference evidence="1 2" key="1">
    <citation type="submission" date="2022-10" db="EMBL/GenBank/DDBJ databases">
        <title>High-quality genome sequences of two octocoral-associated bacteria, Endozoicomonas euniceicola EF212 and Endozoicomonas gorgoniicola PS125.</title>
        <authorList>
            <person name="Chiou Y.-J."/>
            <person name="Chen Y.-H."/>
        </authorList>
    </citation>
    <scope>NUCLEOTIDE SEQUENCE [LARGE SCALE GENOMIC DNA]</scope>
    <source>
        <strain evidence="1 2">PS125</strain>
    </source>
</reference>
<protein>
    <recommendedName>
        <fullName evidence="3">Sulfotransferase family protein</fullName>
    </recommendedName>
</protein>
<sequence length="109" mass="12129">MSHVAHIMDSHPARQAHYQPMLEQMEGSAKEVFEFVMVRHPFCSAASFLANAFVGLALEIPVAIHGPGCLDRTNNRLFHGLIEDACFGVYWESAAREVAQVYGINIQEV</sequence>
<organism evidence="1 2">
    <name type="scientific">Endozoicomonas gorgoniicola</name>
    <dbReference type="NCBI Taxonomy" id="1234144"/>
    <lineage>
        <taxon>Bacteria</taxon>
        <taxon>Pseudomonadati</taxon>
        <taxon>Pseudomonadota</taxon>
        <taxon>Gammaproteobacteria</taxon>
        <taxon>Oceanospirillales</taxon>
        <taxon>Endozoicomonadaceae</taxon>
        <taxon>Endozoicomonas</taxon>
    </lineage>
</organism>
<evidence type="ECO:0008006" key="3">
    <source>
        <dbReference type="Google" id="ProtNLM"/>
    </source>
</evidence>
<accession>A0ABT3MW77</accession>
<proteinExistence type="predicted"/>